<organism evidence="7 8">
    <name type="scientific">Flavobacterium lacisediminis</name>
    <dbReference type="NCBI Taxonomy" id="2989705"/>
    <lineage>
        <taxon>Bacteria</taxon>
        <taxon>Pseudomonadati</taxon>
        <taxon>Bacteroidota</taxon>
        <taxon>Flavobacteriia</taxon>
        <taxon>Flavobacteriales</taxon>
        <taxon>Flavobacteriaceae</taxon>
        <taxon>Flavobacterium</taxon>
    </lineage>
</organism>
<feature type="transmembrane region" description="Helical" evidence="6">
    <location>
        <begin position="12"/>
        <end position="32"/>
    </location>
</feature>
<comment type="similarity">
    <text evidence="2">Belongs to the TerC family.</text>
</comment>
<name>A0ABT3EKV5_9FLAO</name>
<dbReference type="Pfam" id="PF03741">
    <property type="entry name" value="TerC"/>
    <property type="match status" value="1"/>
</dbReference>
<feature type="transmembrane region" description="Helical" evidence="6">
    <location>
        <begin position="234"/>
        <end position="258"/>
    </location>
</feature>
<evidence type="ECO:0000256" key="3">
    <source>
        <dbReference type="ARBA" id="ARBA00022692"/>
    </source>
</evidence>
<keyword evidence="8" id="KW-1185">Reference proteome</keyword>
<evidence type="ECO:0000256" key="4">
    <source>
        <dbReference type="ARBA" id="ARBA00022989"/>
    </source>
</evidence>
<gene>
    <name evidence="7" type="ORF">OJ995_13240</name>
</gene>
<comment type="caution">
    <text evidence="7">The sequence shown here is derived from an EMBL/GenBank/DDBJ whole genome shotgun (WGS) entry which is preliminary data.</text>
</comment>
<feature type="transmembrane region" description="Helical" evidence="6">
    <location>
        <begin position="296"/>
        <end position="315"/>
    </location>
</feature>
<evidence type="ECO:0000256" key="1">
    <source>
        <dbReference type="ARBA" id="ARBA00004141"/>
    </source>
</evidence>
<sequence>MDNHPIFAEHPWLIVTFGVAVLFMLLLDLGIFNKKSHEVSNKEAITWSLVWISLAMAFSGLVYYYAGATKFYEFQSAYWIEKALSVDNLFVFILVFKFFDVANQNKHKVLFWGIIGALVLRAIFIFSGAFFIELTYLPSFNLGSFNFILEHNEGVEIDYEKLNFFKPNIILTLFGLFLVYAGIKSWSAGDEDDDEDYNNTRGAKLIRSIFSVSDKYDGDKFFTYENGKKLATPLLVVVAVIEFTDLLFAVDSIPAIFAISNDPFILYTSNIFAILGLRALFFLLDNFIHLFNKLPYGLAVILSFIGVKMIIAPFYHIESVVSLMVIGGVLLISVILSVMFPDKKEDDIEEELAE</sequence>
<evidence type="ECO:0008006" key="9">
    <source>
        <dbReference type="Google" id="ProtNLM"/>
    </source>
</evidence>
<evidence type="ECO:0000256" key="6">
    <source>
        <dbReference type="SAM" id="Phobius"/>
    </source>
</evidence>
<evidence type="ECO:0000313" key="7">
    <source>
        <dbReference type="EMBL" id="MCW1149188.1"/>
    </source>
</evidence>
<keyword evidence="3 6" id="KW-0812">Transmembrane</keyword>
<feature type="transmembrane region" description="Helical" evidence="6">
    <location>
        <begin position="44"/>
        <end position="66"/>
    </location>
</feature>
<proteinExistence type="inferred from homology"/>
<feature type="transmembrane region" description="Helical" evidence="6">
    <location>
        <begin position="321"/>
        <end position="340"/>
    </location>
</feature>
<dbReference type="PANTHER" id="PTHR30238:SF0">
    <property type="entry name" value="THYLAKOID MEMBRANE PROTEIN TERC, CHLOROPLASTIC"/>
    <property type="match status" value="1"/>
</dbReference>
<keyword evidence="4 6" id="KW-1133">Transmembrane helix</keyword>
<feature type="transmembrane region" description="Helical" evidence="6">
    <location>
        <begin position="111"/>
        <end position="132"/>
    </location>
</feature>
<evidence type="ECO:0000256" key="5">
    <source>
        <dbReference type="ARBA" id="ARBA00023136"/>
    </source>
</evidence>
<dbReference type="RefSeq" id="WP_264369871.1">
    <property type="nucleotide sequence ID" value="NZ_JAPCIO010000014.1"/>
</dbReference>
<evidence type="ECO:0000313" key="8">
    <source>
        <dbReference type="Proteomes" id="UP001165677"/>
    </source>
</evidence>
<dbReference type="InterPro" id="IPR005496">
    <property type="entry name" value="Integral_membrane_TerC"/>
</dbReference>
<keyword evidence="5 6" id="KW-0472">Membrane</keyword>
<comment type="subcellular location">
    <subcellularLocation>
        <location evidence="1">Membrane</location>
        <topology evidence="1">Multi-pass membrane protein</topology>
    </subcellularLocation>
</comment>
<dbReference type="Proteomes" id="UP001165677">
    <property type="component" value="Unassembled WGS sequence"/>
</dbReference>
<accession>A0ABT3EKV5</accession>
<dbReference type="PANTHER" id="PTHR30238">
    <property type="entry name" value="MEMBRANE BOUND PREDICTED REDOX MODULATOR"/>
    <property type="match status" value="1"/>
</dbReference>
<reference evidence="7" key="1">
    <citation type="submission" date="2022-10" db="EMBL/GenBank/DDBJ databases">
        <title>Flavobacterium sp. nov., a bacterium isolated from lake sediment.</title>
        <authorList>
            <person name="Qu J.-H."/>
        </authorList>
    </citation>
    <scope>NUCLEOTIDE SEQUENCE</scope>
    <source>
        <strain evidence="7">TH16-21</strain>
    </source>
</reference>
<protein>
    <recommendedName>
        <fullName evidence="9">Tellurite resistance protein TerC</fullName>
    </recommendedName>
</protein>
<feature type="transmembrane region" description="Helical" evidence="6">
    <location>
        <begin position="164"/>
        <end position="183"/>
    </location>
</feature>
<feature type="transmembrane region" description="Helical" evidence="6">
    <location>
        <begin position="78"/>
        <end position="99"/>
    </location>
</feature>
<dbReference type="EMBL" id="JAPCIO010000014">
    <property type="protein sequence ID" value="MCW1149188.1"/>
    <property type="molecule type" value="Genomic_DNA"/>
</dbReference>
<feature type="transmembrane region" description="Helical" evidence="6">
    <location>
        <begin position="264"/>
        <end position="284"/>
    </location>
</feature>
<evidence type="ECO:0000256" key="2">
    <source>
        <dbReference type="ARBA" id="ARBA00007511"/>
    </source>
</evidence>